<dbReference type="EMBL" id="JAHUTJ010045117">
    <property type="protein sequence ID" value="MED6282182.1"/>
    <property type="molecule type" value="Genomic_DNA"/>
</dbReference>
<proteinExistence type="predicted"/>
<dbReference type="InterPro" id="IPR048659">
    <property type="entry name" value="GREB1-like_2nd"/>
</dbReference>
<protein>
    <submittedName>
        <fullName evidence="3">GREB1-like protein</fullName>
    </submittedName>
</protein>
<organism evidence="3 4">
    <name type="scientific">Characodon lateralis</name>
    <dbReference type="NCBI Taxonomy" id="208331"/>
    <lineage>
        <taxon>Eukaryota</taxon>
        <taxon>Metazoa</taxon>
        <taxon>Chordata</taxon>
        <taxon>Craniata</taxon>
        <taxon>Vertebrata</taxon>
        <taxon>Euteleostomi</taxon>
        <taxon>Actinopterygii</taxon>
        <taxon>Neopterygii</taxon>
        <taxon>Teleostei</taxon>
        <taxon>Neoteleostei</taxon>
        <taxon>Acanthomorphata</taxon>
        <taxon>Ovalentaria</taxon>
        <taxon>Atherinomorphae</taxon>
        <taxon>Cyprinodontiformes</taxon>
        <taxon>Goodeidae</taxon>
        <taxon>Characodon</taxon>
    </lineage>
</organism>
<evidence type="ECO:0000256" key="1">
    <source>
        <dbReference type="SAM" id="MobiDB-lite"/>
    </source>
</evidence>
<feature type="domain" description="GREB1-like second" evidence="2">
    <location>
        <begin position="48"/>
        <end position="85"/>
    </location>
</feature>
<feature type="region of interest" description="Disordered" evidence="1">
    <location>
        <begin position="33"/>
        <end position="68"/>
    </location>
</feature>
<name>A0ABU7E4K7_9TELE</name>
<reference evidence="3 4" key="1">
    <citation type="submission" date="2021-06" db="EMBL/GenBank/DDBJ databases">
        <authorList>
            <person name="Palmer J.M."/>
        </authorList>
    </citation>
    <scope>NUCLEOTIDE SEQUENCE [LARGE SCALE GENOMIC DNA]</scope>
    <source>
        <strain evidence="3 4">CL_MEX2019</strain>
        <tissue evidence="3">Muscle</tissue>
    </source>
</reference>
<keyword evidence="4" id="KW-1185">Reference proteome</keyword>
<accession>A0ABU7E4K7</accession>
<evidence type="ECO:0000259" key="2">
    <source>
        <dbReference type="Pfam" id="PF20688"/>
    </source>
</evidence>
<evidence type="ECO:0000313" key="4">
    <source>
        <dbReference type="Proteomes" id="UP001352852"/>
    </source>
</evidence>
<feature type="non-terminal residue" evidence="3">
    <location>
        <position position="1"/>
    </location>
</feature>
<comment type="caution">
    <text evidence="3">The sequence shown here is derived from an EMBL/GenBank/DDBJ whole genome shotgun (WGS) entry which is preliminary data.</text>
</comment>
<evidence type="ECO:0000313" key="3">
    <source>
        <dbReference type="EMBL" id="MED6282182.1"/>
    </source>
</evidence>
<gene>
    <name evidence="3" type="primary">GREB1L_3</name>
    <name evidence="3" type="ORF">CHARACLAT_029385</name>
</gene>
<dbReference type="Proteomes" id="UP001352852">
    <property type="component" value="Unassembled WGS sequence"/>
</dbReference>
<sequence>PTALRVNGPTNSLAVEVHPSLLSPSQVSLVPQAQGYRTPDLGDSPVSSAMNSGPPKKRHRSWHPSTVVPVPPTAVPVPAIRPIVASPGLRLSPVFLMNPAFKLCFTECPNVCL</sequence>
<dbReference type="Pfam" id="PF20688">
    <property type="entry name" value="GREB1_2nd"/>
    <property type="match status" value="1"/>
</dbReference>